<keyword evidence="3" id="KW-1185">Reference proteome</keyword>
<proteinExistence type="predicted"/>
<dbReference type="Pfam" id="PF12937">
    <property type="entry name" value="F-box-like"/>
    <property type="match status" value="1"/>
</dbReference>
<evidence type="ECO:0000313" key="3">
    <source>
        <dbReference type="Proteomes" id="UP000092993"/>
    </source>
</evidence>
<dbReference type="PROSITE" id="PS50181">
    <property type="entry name" value="FBOX"/>
    <property type="match status" value="1"/>
</dbReference>
<dbReference type="Gene3D" id="1.20.1280.50">
    <property type="match status" value="1"/>
</dbReference>
<dbReference type="InterPro" id="IPR036047">
    <property type="entry name" value="F-box-like_dom_sf"/>
</dbReference>
<evidence type="ECO:0000313" key="2">
    <source>
        <dbReference type="EMBL" id="OBZ67345.1"/>
    </source>
</evidence>
<feature type="domain" description="F-box" evidence="1">
    <location>
        <begin position="1"/>
        <end position="49"/>
    </location>
</feature>
<dbReference type="AlphaFoldDB" id="A0A1C7LR76"/>
<accession>A0A1C7LR76</accession>
<dbReference type="STRING" id="5627.A0A1C7LR76"/>
<dbReference type="Proteomes" id="UP000092993">
    <property type="component" value="Unassembled WGS sequence"/>
</dbReference>
<sequence length="544" mass="60550">MVNFSHLPSELLVHTLSYLDCRDVVRCQAISRRFCEITHSLILRYAIELSVAGFTDNAAHQGLDLSLPLSRGLFMFTYETPEPTNPISPAVSFNHLAVVQVSRAEEGVPTWTLDFEESFHDFCVDPIQDLLILWRKVLPNSNGYKLSLLSLRHGTPLHVSSVFLAVDPSVPSDYTSIDVKVSGDFIVACIYRTRGLIGSMDITFIRWRTGEIEVRLHRDRQGSLRFASFCLLSNDLFAIGVTPPSTLESLALEVYSFREALLDSQCGEPPGTPTHIATYELPPLQDRVHPLHLGMMSTAGTDLYDPASHPRSFVSVGSSSLLAISMILMRSPASSLSHLMRILLVIPVCSLTPMLSNAAQTSPRASKPLTIPWDSWGPSCSRCFHLESEQPRFYGKSMYAYRMLLPHRLLDFNPIDLARELCRTGSSTRSGNTIDLDGSEIRGEDGGKDARSSRVPHNTSMIITEETRIPAGDMFIDDVVTRLPYRSTPLDIPARYGTILGGEDWIGMETDHRDRIKALHIFSFGRTADAEDSGIPEKANERQL</sequence>
<dbReference type="OrthoDB" id="2802702at2759"/>
<gene>
    <name evidence="2" type="ORF">A0H81_12696</name>
</gene>
<reference evidence="2 3" key="1">
    <citation type="submission" date="2016-03" db="EMBL/GenBank/DDBJ databases">
        <title>Whole genome sequencing of Grifola frondosa 9006-11.</title>
        <authorList>
            <person name="Min B."/>
            <person name="Park H."/>
            <person name="Kim J.-G."/>
            <person name="Cho H."/>
            <person name="Oh Y.-L."/>
            <person name="Kong W.-S."/>
            <person name="Choi I.-G."/>
        </authorList>
    </citation>
    <scope>NUCLEOTIDE SEQUENCE [LARGE SCALE GENOMIC DNA]</scope>
    <source>
        <strain evidence="2 3">9006-11</strain>
    </source>
</reference>
<evidence type="ECO:0000259" key="1">
    <source>
        <dbReference type="PROSITE" id="PS50181"/>
    </source>
</evidence>
<dbReference type="OMA" id="CEITHSL"/>
<dbReference type="EMBL" id="LUGG01000024">
    <property type="protein sequence ID" value="OBZ67345.1"/>
    <property type="molecule type" value="Genomic_DNA"/>
</dbReference>
<dbReference type="SUPFAM" id="SSF81383">
    <property type="entry name" value="F-box domain"/>
    <property type="match status" value="1"/>
</dbReference>
<dbReference type="InterPro" id="IPR001810">
    <property type="entry name" value="F-box_dom"/>
</dbReference>
<organism evidence="2 3">
    <name type="scientific">Grifola frondosa</name>
    <name type="common">Maitake</name>
    <name type="synonym">Polyporus frondosus</name>
    <dbReference type="NCBI Taxonomy" id="5627"/>
    <lineage>
        <taxon>Eukaryota</taxon>
        <taxon>Fungi</taxon>
        <taxon>Dikarya</taxon>
        <taxon>Basidiomycota</taxon>
        <taxon>Agaricomycotina</taxon>
        <taxon>Agaricomycetes</taxon>
        <taxon>Polyporales</taxon>
        <taxon>Grifolaceae</taxon>
        <taxon>Grifola</taxon>
    </lineage>
</organism>
<comment type="caution">
    <text evidence="2">The sequence shown here is derived from an EMBL/GenBank/DDBJ whole genome shotgun (WGS) entry which is preliminary data.</text>
</comment>
<name>A0A1C7LR76_GRIFR</name>
<protein>
    <recommendedName>
        <fullName evidence="1">F-box domain-containing protein</fullName>
    </recommendedName>
</protein>